<dbReference type="InterPro" id="IPR015422">
    <property type="entry name" value="PyrdxlP-dep_Trfase_small"/>
</dbReference>
<dbReference type="InterPro" id="IPR036390">
    <property type="entry name" value="WH_DNA-bd_sf"/>
</dbReference>
<dbReference type="GO" id="GO:0003700">
    <property type="term" value="F:DNA-binding transcription factor activity"/>
    <property type="evidence" value="ECO:0007669"/>
    <property type="project" value="InterPro"/>
</dbReference>
<dbReference type="STRING" id="1293045.H663_13625"/>
<protein>
    <recommendedName>
        <fullName evidence="6">HTH gntR-type domain-containing protein</fullName>
    </recommendedName>
</protein>
<dbReference type="GO" id="GO:0003677">
    <property type="term" value="F:DNA binding"/>
    <property type="evidence" value="ECO:0007669"/>
    <property type="project" value="UniProtKB-KW"/>
</dbReference>
<gene>
    <name evidence="7" type="ORF">H663_011230</name>
</gene>
<dbReference type="Proteomes" id="UP000037507">
    <property type="component" value="Unassembled WGS sequence"/>
</dbReference>
<dbReference type="Pfam" id="PF00155">
    <property type="entry name" value="Aminotran_1_2"/>
    <property type="match status" value="1"/>
</dbReference>
<dbReference type="InterPro" id="IPR015421">
    <property type="entry name" value="PyrdxlP-dep_Trfase_major"/>
</dbReference>
<dbReference type="GO" id="GO:0030170">
    <property type="term" value="F:pyridoxal phosphate binding"/>
    <property type="evidence" value="ECO:0007669"/>
    <property type="project" value="InterPro"/>
</dbReference>
<dbReference type="OrthoDB" id="9804020at2"/>
<dbReference type="RefSeq" id="WP_053173999.1">
    <property type="nucleotide sequence ID" value="NZ_LFYT02000012.1"/>
</dbReference>
<keyword evidence="8" id="KW-1185">Reference proteome</keyword>
<sequence length="485" mass="52961">MNAPLLSSSAPIQPKYVQMATRMAALIESGAFLPGQRLPSVRDTAAQEGVSISTAMQAFRWLEDKGLAHAKPKAGYFVRKQRQRIALPLVGQPPPHSVPLAPRSRSDVLDREGRNLMAVNLTGYRPRDSQLFDEDRLRVAVARAARLHRRTLVDYSNETGTQALQNAVAQRALHLGCSLRGEDVVITASCMQAISLCLMAVTRPGDVVALESPTFLGYLDLLESLNLRVVEIPSHPRTGLSLPALQLALDTQPIKAVLAVPTLSNPLGAIMPLTEKRALVRLLAQHGLPLIEDVVFNDLLASDERRRAVKAFDQDGTVMVCGSFSKTISPGVRLGWVEAGRWKEQVTTLKRVQGAATNEVMEHALADLLTQSAYESQMRRLSATMKARLQEARRWVSAHFPKGTRVSDPPAGYTLWVELPVAVDSMRLFEVAGGEGISFIPGSLFSATGRYAHCLRLSFSGAWGEAEKKALSRLGQMAQALLEGR</sequence>
<dbReference type="Gene3D" id="1.10.10.10">
    <property type="entry name" value="Winged helix-like DNA-binding domain superfamily/Winged helix DNA-binding domain"/>
    <property type="match status" value="1"/>
</dbReference>
<dbReference type="SMART" id="SM00345">
    <property type="entry name" value="HTH_GNTR"/>
    <property type="match status" value="1"/>
</dbReference>
<evidence type="ECO:0000256" key="3">
    <source>
        <dbReference type="ARBA" id="ARBA00023015"/>
    </source>
</evidence>
<dbReference type="PANTHER" id="PTHR46577">
    <property type="entry name" value="HTH-TYPE TRANSCRIPTIONAL REGULATORY PROTEIN GABR"/>
    <property type="match status" value="1"/>
</dbReference>
<keyword evidence="2" id="KW-0663">Pyridoxal phosphate</keyword>
<evidence type="ECO:0000256" key="2">
    <source>
        <dbReference type="ARBA" id="ARBA00022898"/>
    </source>
</evidence>
<evidence type="ECO:0000313" key="7">
    <source>
        <dbReference type="EMBL" id="PVE42656.1"/>
    </source>
</evidence>
<dbReference type="SUPFAM" id="SSF53383">
    <property type="entry name" value="PLP-dependent transferases"/>
    <property type="match status" value="1"/>
</dbReference>
<dbReference type="InterPro" id="IPR000524">
    <property type="entry name" value="Tscrpt_reg_HTH_GntR"/>
</dbReference>
<dbReference type="PANTHER" id="PTHR46577:SF1">
    <property type="entry name" value="HTH-TYPE TRANSCRIPTIONAL REGULATORY PROTEIN GABR"/>
    <property type="match status" value="1"/>
</dbReference>
<dbReference type="PROSITE" id="PS50949">
    <property type="entry name" value="HTH_GNTR"/>
    <property type="match status" value="1"/>
</dbReference>
<dbReference type="InterPro" id="IPR015424">
    <property type="entry name" value="PyrdxlP-dep_Trfase"/>
</dbReference>
<evidence type="ECO:0000256" key="1">
    <source>
        <dbReference type="ARBA" id="ARBA00005384"/>
    </source>
</evidence>
<dbReference type="InterPro" id="IPR004839">
    <property type="entry name" value="Aminotransferase_I/II_large"/>
</dbReference>
<evidence type="ECO:0000256" key="4">
    <source>
        <dbReference type="ARBA" id="ARBA00023125"/>
    </source>
</evidence>
<dbReference type="CDD" id="cd00609">
    <property type="entry name" value="AAT_like"/>
    <property type="match status" value="1"/>
</dbReference>
<dbReference type="EMBL" id="LFYT02000012">
    <property type="protein sequence ID" value="PVE42656.1"/>
    <property type="molecule type" value="Genomic_DNA"/>
</dbReference>
<accession>A0A2T7UD86</accession>
<organism evidence="7 8">
    <name type="scientific">Limnohabitans planktonicus II-D5</name>
    <dbReference type="NCBI Taxonomy" id="1293045"/>
    <lineage>
        <taxon>Bacteria</taxon>
        <taxon>Pseudomonadati</taxon>
        <taxon>Pseudomonadota</taxon>
        <taxon>Betaproteobacteria</taxon>
        <taxon>Burkholderiales</taxon>
        <taxon>Comamonadaceae</taxon>
        <taxon>Limnohabitans</taxon>
    </lineage>
</organism>
<keyword evidence="4" id="KW-0238">DNA-binding</keyword>
<feature type="domain" description="HTH gntR-type" evidence="6">
    <location>
        <begin position="13"/>
        <end position="81"/>
    </location>
</feature>
<dbReference type="Gene3D" id="3.40.640.10">
    <property type="entry name" value="Type I PLP-dependent aspartate aminotransferase-like (Major domain)"/>
    <property type="match status" value="1"/>
</dbReference>
<keyword evidence="3" id="KW-0805">Transcription regulation</keyword>
<evidence type="ECO:0000313" key="8">
    <source>
        <dbReference type="Proteomes" id="UP000037507"/>
    </source>
</evidence>
<dbReference type="AlphaFoldDB" id="A0A2T7UD86"/>
<comment type="caution">
    <text evidence="7">The sequence shown here is derived from an EMBL/GenBank/DDBJ whole genome shotgun (WGS) entry which is preliminary data.</text>
</comment>
<evidence type="ECO:0000256" key="5">
    <source>
        <dbReference type="ARBA" id="ARBA00023163"/>
    </source>
</evidence>
<dbReference type="InterPro" id="IPR051446">
    <property type="entry name" value="HTH_trans_reg/aminotransferase"/>
</dbReference>
<dbReference type="SUPFAM" id="SSF46785">
    <property type="entry name" value="Winged helix' DNA-binding domain"/>
    <property type="match status" value="1"/>
</dbReference>
<evidence type="ECO:0000259" key="6">
    <source>
        <dbReference type="PROSITE" id="PS50949"/>
    </source>
</evidence>
<keyword evidence="5" id="KW-0804">Transcription</keyword>
<dbReference type="InterPro" id="IPR036388">
    <property type="entry name" value="WH-like_DNA-bd_sf"/>
</dbReference>
<proteinExistence type="inferred from homology"/>
<dbReference type="Pfam" id="PF00392">
    <property type="entry name" value="GntR"/>
    <property type="match status" value="1"/>
</dbReference>
<reference evidence="7" key="1">
    <citation type="submission" date="2017-04" db="EMBL/GenBank/DDBJ databases">
        <title>Unexpected and diverse lifestyles within the genus Limnohabitans.</title>
        <authorList>
            <person name="Kasalicky V."/>
            <person name="Mehrshad M."/>
            <person name="Andrei S.-A."/>
            <person name="Salcher M."/>
            <person name="Kratochvilova H."/>
            <person name="Simek K."/>
            <person name="Ghai R."/>
        </authorList>
    </citation>
    <scope>NUCLEOTIDE SEQUENCE [LARGE SCALE GENOMIC DNA]</scope>
    <source>
        <strain evidence="7">II-D5</strain>
    </source>
</reference>
<name>A0A2T7UD86_9BURK</name>
<dbReference type="Gene3D" id="3.90.1150.10">
    <property type="entry name" value="Aspartate Aminotransferase, domain 1"/>
    <property type="match status" value="1"/>
</dbReference>
<comment type="similarity">
    <text evidence="1">In the C-terminal section; belongs to the class-I pyridoxal-phosphate-dependent aminotransferase family.</text>
</comment>
<dbReference type="CDD" id="cd07377">
    <property type="entry name" value="WHTH_GntR"/>
    <property type="match status" value="1"/>
</dbReference>